<protein>
    <recommendedName>
        <fullName evidence="3">Polyketide cyclase/dehydrase/lipid transport protein</fullName>
    </recommendedName>
</protein>
<evidence type="ECO:0000313" key="1">
    <source>
        <dbReference type="EMBL" id="GAA1528146.1"/>
    </source>
</evidence>
<dbReference type="Proteomes" id="UP001500363">
    <property type="component" value="Unassembled WGS sequence"/>
</dbReference>
<dbReference type="InterPro" id="IPR023393">
    <property type="entry name" value="START-like_dom_sf"/>
</dbReference>
<dbReference type="SUPFAM" id="SSF55961">
    <property type="entry name" value="Bet v1-like"/>
    <property type="match status" value="1"/>
</dbReference>
<gene>
    <name evidence="1" type="ORF">GCM10009741_32460</name>
</gene>
<comment type="caution">
    <text evidence="1">The sequence shown here is derived from an EMBL/GenBank/DDBJ whole genome shotgun (WGS) entry which is preliminary data.</text>
</comment>
<organism evidence="1 2">
    <name type="scientific">Kribbella lupini</name>
    <dbReference type="NCBI Taxonomy" id="291602"/>
    <lineage>
        <taxon>Bacteria</taxon>
        <taxon>Bacillati</taxon>
        <taxon>Actinomycetota</taxon>
        <taxon>Actinomycetes</taxon>
        <taxon>Propionibacteriales</taxon>
        <taxon>Kribbellaceae</taxon>
        <taxon>Kribbella</taxon>
    </lineage>
</organism>
<dbReference type="Gene3D" id="3.30.530.20">
    <property type="match status" value="1"/>
</dbReference>
<keyword evidence="2" id="KW-1185">Reference proteome</keyword>
<name>A0ABP4LNG1_9ACTN</name>
<evidence type="ECO:0008006" key="3">
    <source>
        <dbReference type="Google" id="ProtNLM"/>
    </source>
</evidence>
<evidence type="ECO:0000313" key="2">
    <source>
        <dbReference type="Proteomes" id="UP001500363"/>
    </source>
</evidence>
<dbReference type="EMBL" id="BAAANC010000002">
    <property type="protein sequence ID" value="GAA1528146.1"/>
    <property type="molecule type" value="Genomic_DNA"/>
</dbReference>
<reference evidence="2" key="1">
    <citation type="journal article" date="2019" name="Int. J. Syst. Evol. Microbiol.">
        <title>The Global Catalogue of Microorganisms (GCM) 10K type strain sequencing project: providing services to taxonomists for standard genome sequencing and annotation.</title>
        <authorList>
            <consortium name="The Broad Institute Genomics Platform"/>
            <consortium name="The Broad Institute Genome Sequencing Center for Infectious Disease"/>
            <person name="Wu L."/>
            <person name="Ma J."/>
        </authorList>
    </citation>
    <scope>NUCLEOTIDE SEQUENCE [LARGE SCALE GENOMIC DNA]</scope>
    <source>
        <strain evidence="2">JCM 14303</strain>
    </source>
</reference>
<proteinExistence type="predicted"/>
<accession>A0ABP4LNG1</accession>
<sequence length="153" mass="17462">MIRVRDQVVVERDPQDTYFFLTMPRNVLRTHPLVVHTTGVTDRCAVAGDQVTQVLASGDEMFSATWTVGRAEWGRQWTVTTDRYGWRGVGAQVDYLFEPVAEGTRLTRVMTVRLAPGHQECEALPQFTDRSVPKRFLHNVKHRVEAVRAAFSF</sequence>